<dbReference type="SUPFAM" id="SSF54373">
    <property type="entry name" value="FAD-linked reductases, C-terminal domain"/>
    <property type="match status" value="1"/>
</dbReference>
<comment type="catalytic activity">
    <reaction evidence="4">
        <text>a secondary aliphatic amine + O2 + H2O = a primary amine + an aldehyde + H2O2</text>
        <dbReference type="Rhea" id="RHEA:26414"/>
        <dbReference type="ChEBI" id="CHEBI:15377"/>
        <dbReference type="ChEBI" id="CHEBI:15379"/>
        <dbReference type="ChEBI" id="CHEBI:16240"/>
        <dbReference type="ChEBI" id="CHEBI:17478"/>
        <dbReference type="ChEBI" id="CHEBI:58855"/>
        <dbReference type="ChEBI" id="CHEBI:65296"/>
        <dbReference type="EC" id="1.4.3.4"/>
    </reaction>
</comment>
<keyword evidence="5" id="KW-1133">Transmembrane helix</keyword>
<name>A0A7R8ZDA9_TIMDO</name>
<proteinExistence type="inferred from homology"/>
<sequence length="667" mass="74466">MTASNSNQHRHRAPSHMIFWQAKLSTCCFSRAGALFSNLSGCLIHHYGKDGRSVVTGKYLYVDKNILGLSSARLLVSHGVDVVVLEAVDRVGGRTLTVHPPDDDPSVPKFGWADLGASYVGPSQNHILRLCKELGLGTYLCSDKQDFIHYSKVGTCLSSARLLVSHGVDVVVLEAVDRVGGRTLTVHPPDDDPSVPKFGWADLGASYVGPSQNHILRLCKELGLGTYLCSDKQDFIHYSKGRQFCYQTTWPNLWWSNPLAYLEVVYMCRLMDNMSKEIPLDKPWKAPRAKEWDKLTVQDFLSRHCWTKDGVEFLLALCSNNNTADGHEMSLLYYLWYMCQGGGLLNLWSVKGGAQERKIVGGSQQVCLKMAEQLGERVHLNQPVVKINYSTKGVCVQTLDGTEFTGTHLILALPPPLQMKIHFDPPLSSHRYGFLQRSPMGLVLKCIIFFNHPFWAEKGYNGLVTCNDDIEVVGLATEDFKPGVQLAGMICFVYGDQALRMANMTEEERKKKVCQTLSNFFKTHAALKPVHYMDKIWSQDTYVGGGYTCYYPPGVLSKYGPAIRESIGGCIFLAGSETALQWTGYMSGAVEAGERAAREVLYSCGKISSSDVYVEEPEFVEVPIQPLEQSLLEQFIPSIRFLLAIFAAIIAFALFFSSYQGQWRQNF</sequence>
<evidence type="ECO:0000259" key="6">
    <source>
        <dbReference type="Pfam" id="PF01593"/>
    </source>
</evidence>
<dbReference type="SUPFAM" id="SSF51905">
    <property type="entry name" value="FAD/NAD(P)-binding domain"/>
    <property type="match status" value="2"/>
</dbReference>
<organism evidence="7">
    <name type="scientific">Timema douglasi</name>
    <name type="common">Walking stick</name>
    <dbReference type="NCBI Taxonomy" id="61478"/>
    <lineage>
        <taxon>Eukaryota</taxon>
        <taxon>Metazoa</taxon>
        <taxon>Ecdysozoa</taxon>
        <taxon>Arthropoda</taxon>
        <taxon>Hexapoda</taxon>
        <taxon>Insecta</taxon>
        <taxon>Pterygota</taxon>
        <taxon>Neoptera</taxon>
        <taxon>Polyneoptera</taxon>
        <taxon>Phasmatodea</taxon>
        <taxon>Timematodea</taxon>
        <taxon>Timematoidea</taxon>
        <taxon>Timematidae</taxon>
        <taxon>Timema</taxon>
    </lineage>
</organism>
<feature type="transmembrane region" description="Helical" evidence="5">
    <location>
        <begin position="639"/>
        <end position="659"/>
    </location>
</feature>
<evidence type="ECO:0000256" key="5">
    <source>
        <dbReference type="SAM" id="Phobius"/>
    </source>
</evidence>
<dbReference type="PANTHER" id="PTHR43563">
    <property type="entry name" value="AMINE OXIDASE"/>
    <property type="match status" value="1"/>
</dbReference>
<reference evidence="7" key="1">
    <citation type="submission" date="2020-11" db="EMBL/GenBank/DDBJ databases">
        <authorList>
            <person name="Tran Van P."/>
        </authorList>
    </citation>
    <scope>NUCLEOTIDE SEQUENCE</scope>
</reference>
<evidence type="ECO:0000256" key="2">
    <source>
        <dbReference type="ARBA" id="ARBA00005995"/>
    </source>
</evidence>
<evidence type="ECO:0000256" key="1">
    <source>
        <dbReference type="ARBA" id="ARBA00004362"/>
    </source>
</evidence>
<dbReference type="EMBL" id="OA568066">
    <property type="protein sequence ID" value="CAD7201125.1"/>
    <property type="molecule type" value="Genomic_DNA"/>
</dbReference>
<comment type="subcellular location">
    <subcellularLocation>
        <location evidence="1">Mitochondrion outer membrane</location>
        <topology evidence="1">Single-pass type IV membrane protein</topology>
        <orientation evidence="1">Cytoplasmic side</orientation>
    </subcellularLocation>
</comment>
<dbReference type="Pfam" id="PF01593">
    <property type="entry name" value="Amino_oxidase"/>
    <property type="match status" value="2"/>
</dbReference>
<dbReference type="Gene3D" id="6.10.250.130">
    <property type="match status" value="1"/>
</dbReference>
<dbReference type="PANTHER" id="PTHR43563:SF1">
    <property type="entry name" value="AMINE OXIDASE [FLAVIN-CONTAINING] B"/>
    <property type="match status" value="1"/>
</dbReference>
<dbReference type="GO" id="GO:0050660">
    <property type="term" value="F:flavin adenine dinucleotide binding"/>
    <property type="evidence" value="ECO:0007669"/>
    <property type="project" value="TreeGrafter"/>
</dbReference>
<evidence type="ECO:0000256" key="4">
    <source>
        <dbReference type="ARBA" id="ARBA00048448"/>
    </source>
</evidence>
<feature type="domain" description="Amine oxidase" evidence="6">
    <location>
        <begin position="68"/>
        <end position="147"/>
    </location>
</feature>
<comment type="similarity">
    <text evidence="2">Belongs to the flavin monoamine oxidase family.</text>
</comment>
<protein>
    <recommendedName>
        <fullName evidence="3">monoamine oxidase</fullName>
        <ecNumber evidence="3">1.4.3.4</ecNumber>
    </recommendedName>
</protein>
<evidence type="ECO:0000256" key="3">
    <source>
        <dbReference type="ARBA" id="ARBA00012804"/>
    </source>
</evidence>
<gene>
    <name evidence="7" type="ORF">TDIB3V08_LOCUS7328</name>
</gene>
<dbReference type="EC" id="1.4.3.4" evidence="3"/>
<dbReference type="Gene3D" id="3.50.50.60">
    <property type="entry name" value="FAD/NAD(P)-binding domain"/>
    <property type="match status" value="2"/>
</dbReference>
<dbReference type="GO" id="GO:0097621">
    <property type="term" value="F:monoamine oxidase activity"/>
    <property type="evidence" value="ECO:0007669"/>
    <property type="project" value="UniProtKB-EC"/>
</dbReference>
<keyword evidence="5" id="KW-0472">Membrane</keyword>
<dbReference type="GO" id="GO:0005741">
    <property type="term" value="C:mitochondrial outer membrane"/>
    <property type="evidence" value="ECO:0007669"/>
    <property type="project" value="UniProtKB-SubCell"/>
</dbReference>
<dbReference type="InterPro" id="IPR002937">
    <property type="entry name" value="Amino_oxidase"/>
</dbReference>
<dbReference type="AlphaFoldDB" id="A0A7R8ZDA9"/>
<dbReference type="Gene3D" id="3.90.660.10">
    <property type="match status" value="1"/>
</dbReference>
<feature type="domain" description="Amine oxidase" evidence="6">
    <location>
        <begin position="157"/>
        <end position="601"/>
    </location>
</feature>
<dbReference type="InterPro" id="IPR036188">
    <property type="entry name" value="FAD/NAD-bd_sf"/>
</dbReference>
<evidence type="ECO:0000313" key="7">
    <source>
        <dbReference type="EMBL" id="CAD7201125.1"/>
    </source>
</evidence>
<dbReference type="Gene3D" id="1.10.405.10">
    <property type="entry name" value="Guanine Nucleotide Dissociation Inhibitor, domain 1"/>
    <property type="match status" value="1"/>
</dbReference>
<accession>A0A7R8ZDA9</accession>
<dbReference type="InterPro" id="IPR050703">
    <property type="entry name" value="Flavin_MAO"/>
</dbReference>
<keyword evidence="5" id="KW-0812">Transmembrane</keyword>
<dbReference type="GO" id="GO:0008131">
    <property type="term" value="F:primary methylamine oxidase activity"/>
    <property type="evidence" value="ECO:0007669"/>
    <property type="project" value="TreeGrafter"/>
</dbReference>